<gene>
    <name evidence="2" type="ORF">HYH03_008709</name>
</gene>
<organism evidence="2 3">
    <name type="scientific">Edaphochlamys debaryana</name>
    <dbReference type="NCBI Taxonomy" id="47281"/>
    <lineage>
        <taxon>Eukaryota</taxon>
        <taxon>Viridiplantae</taxon>
        <taxon>Chlorophyta</taxon>
        <taxon>core chlorophytes</taxon>
        <taxon>Chlorophyceae</taxon>
        <taxon>CS clade</taxon>
        <taxon>Chlamydomonadales</taxon>
        <taxon>Chlamydomonadales incertae sedis</taxon>
        <taxon>Edaphochlamys</taxon>
    </lineage>
</organism>
<reference evidence="2" key="1">
    <citation type="journal article" date="2020" name="bioRxiv">
        <title>Comparative genomics of Chlamydomonas.</title>
        <authorList>
            <person name="Craig R.J."/>
            <person name="Hasan A.R."/>
            <person name="Ness R.W."/>
            <person name="Keightley P.D."/>
        </authorList>
    </citation>
    <scope>NUCLEOTIDE SEQUENCE</scope>
    <source>
        <strain evidence="2">CCAP 11/70</strain>
    </source>
</reference>
<accession>A0A836BXR8</accession>
<feature type="compositionally biased region" description="Basic and acidic residues" evidence="1">
    <location>
        <begin position="413"/>
        <end position="423"/>
    </location>
</feature>
<evidence type="ECO:0000313" key="2">
    <source>
        <dbReference type="EMBL" id="KAG2493046.1"/>
    </source>
</evidence>
<proteinExistence type="predicted"/>
<evidence type="ECO:0000313" key="3">
    <source>
        <dbReference type="Proteomes" id="UP000612055"/>
    </source>
</evidence>
<dbReference type="EMBL" id="JAEHOE010000040">
    <property type="protein sequence ID" value="KAG2493046.1"/>
    <property type="molecule type" value="Genomic_DNA"/>
</dbReference>
<protein>
    <submittedName>
        <fullName evidence="2">Uncharacterized protein</fullName>
    </submittedName>
</protein>
<feature type="region of interest" description="Disordered" evidence="1">
    <location>
        <begin position="413"/>
        <end position="436"/>
    </location>
</feature>
<comment type="caution">
    <text evidence="2">The sequence shown here is derived from an EMBL/GenBank/DDBJ whole genome shotgun (WGS) entry which is preliminary data.</text>
</comment>
<name>A0A836BXR8_9CHLO</name>
<dbReference type="AlphaFoldDB" id="A0A836BXR8"/>
<sequence>MVAQLREEAGPHLIQVTLQSSSFSFCALRSSCGVFTQQPYPWLGYLVIHSPPGGPPSVQWSLDPSPFVSLINATAPTTLEAPQMAAAAPVCPATGLSPGHLAFKRWPAPEVPELSVLCYYNPRDARNQERRCDRNHTEGRLYNTPHWRTSLRWVPYGCRPPQPHIMVERKACLAKWLADGKRLCTLGDSHMRYLARGLQHWTDSEVGQELKPYGSDPMDDFKHVDLRMDHVTYLLDLWGGTRLREVSRGKFNECSVVYADDAFRARDLPVLDWWAPAASLLEATGDSAHFQEAGPHLIQVTLQSSSFSFCALRSSCGVLRQQPYPWLGYLVIHSPPGGPPSVQWSLDPSPFVSLINATAPTTLEAPQMAAAAPVCPATGLSPGHLAFKRWPAPEVPELSVLCYYNPRDARNQERRCDRNHTEGRLYNTPHWRTSLR</sequence>
<keyword evidence="3" id="KW-1185">Reference proteome</keyword>
<dbReference type="Proteomes" id="UP000612055">
    <property type="component" value="Unassembled WGS sequence"/>
</dbReference>
<evidence type="ECO:0000256" key="1">
    <source>
        <dbReference type="SAM" id="MobiDB-lite"/>
    </source>
</evidence>